<dbReference type="eggNOG" id="KOG3076">
    <property type="taxonomic scope" value="Eukaryota"/>
</dbReference>
<keyword evidence="5" id="KW-0658">Purine biosynthesis</keyword>
<evidence type="ECO:0000256" key="10">
    <source>
        <dbReference type="SAM" id="MobiDB-lite"/>
    </source>
</evidence>
<feature type="domain" description="Formyl transferase N-terminal" evidence="12">
    <location>
        <begin position="7"/>
        <end position="213"/>
    </location>
</feature>
<proteinExistence type="inferred from homology"/>
<evidence type="ECO:0000256" key="4">
    <source>
        <dbReference type="ARBA" id="ARBA00022679"/>
    </source>
</evidence>
<dbReference type="InterPro" id="IPR036477">
    <property type="entry name" value="Formyl_transf_N_sf"/>
</dbReference>
<dbReference type="Proteomes" id="UP000054988">
    <property type="component" value="Unassembled WGS sequence"/>
</dbReference>
<dbReference type="EMBL" id="LATX01000419">
    <property type="protein sequence ID" value="KTB46312.1"/>
    <property type="molecule type" value="Genomic_DNA"/>
</dbReference>
<dbReference type="InterPro" id="IPR004607">
    <property type="entry name" value="GART"/>
</dbReference>
<comment type="catalytic activity">
    <reaction evidence="9">
        <text>N(1)-(5-phospho-beta-D-ribosyl)glycinamide + (6R)-10-formyltetrahydrofolate = N(2)-formyl-N(1)-(5-phospho-beta-D-ribosyl)glycinamide + (6S)-5,6,7,8-tetrahydrofolate + H(+)</text>
        <dbReference type="Rhea" id="RHEA:15053"/>
        <dbReference type="ChEBI" id="CHEBI:15378"/>
        <dbReference type="ChEBI" id="CHEBI:57453"/>
        <dbReference type="ChEBI" id="CHEBI:143788"/>
        <dbReference type="ChEBI" id="CHEBI:147286"/>
        <dbReference type="ChEBI" id="CHEBI:195366"/>
        <dbReference type="EC" id="2.1.2.2"/>
    </reaction>
</comment>
<dbReference type="PROSITE" id="PS00373">
    <property type="entry name" value="GART"/>
    <property type="match status" value="1"/>
</dbReference>
<dbReference type="Pfam" id="PF00551">
    <property type="entry name" value="Formyl_trans_N"/>
    <property type="match status" value="1"/>
</dbReference>
<evidence type="ECO:0000256" key="5">
    <source>
        <dbReference type="ARBA" id="ARBA00022755"/>
    </source>
</evidence>
<evidence type="ECO:0000256" key="3">
    <source>
        <dbReference type="ARBA" id="ARBA00022076"/>
    </source>
</evidence>
<reference evidence="13 14" key="1">
    <citation type="submission" date="2015-12" db="EMBL/GenBank/DDBJ databases">
        <title>Draft genome sequence of Moniliophthora roreri, the causal agent of frosty pod rot of cacao.</title>
        <authorList>
            <person name="Aime M.C."/>
            <person name="Diaz-Valderrama J.R."/>
            <person name="Kijpornyongpan T."/>
            <person name="Phillips-Mora W."/>
        </authorList>
    </citation>
    <scope>NUCLEOTIDE SEQUENCE [LARGE SCALE GENOMIC DNA]</scope>
    <source>
        <strain evidence="13 14">MCA 2952</strain>
    </source>
</reference>
<evidence type="ECO:0000313" key="14">
    <source>
        <dbReference type="Proteomes" id="UP000054988"/>
    </source>
</evidence>
<dbReference type="PANTHER" id="PTHR43369">
    <property type="entry name" value="PHOSPHORIBOSYLGLYCINAMIDE FORMYLTRANSFERASE"/>
    <property type="match status" value="1"/>
</dbReference>
<gene>
    <name evidence="13" type="ORF">WG66_1110</name>
</gene>
<dbReference type="GO" id="GO:0005737">
    <property type="term" value="C:cytoplasm"/>
    <property type="evidence" value="ECO:0007669"/>
    <property type="project" value="TreeGrafter"/>
</dbReference>
<evidence type="ECO:0000259" key="12">
    <source>
        <dbReference type="Pfam" id="PF00551"/>
    </source>
</evidence>
<dbReference type="FunFam" id="3.40.50.170:FF:000009">
    <property type="entry name" value="Phosphoribosylglycinamide formyltransferase (Eurofung)"/>
    <property type="match status" value="1"/>
</dbReference>
<evidence type="ECO:0000256" key="7">
    <source>
        <dbReference type="ARBA" id="ARBA00041324"/>
    </source>
</evidence>
<dbReference type="CDD" id="cd08645">
    <property type="entry name" value="FMT_core_GART"/>
    <property type="match status" value="1"/>
</dbReference>
<comment type="similarity">
    <text evidence="6">Belongs to the GART family.</text>
</comment>
<keyword evidence="11" id="KW-0812">Transmembrane</keyword>
<keyword evidence="11" id="KW-0472">Membrane</keyword>
<evidence type="ECO:0000256" key="1">
    <source>
        <dbReference type="ARBA" id="ARBA00005054"/>
    </source>
</evidence>
<dbReference type="GO" id="GO:0006189">
    <property type="term" value="P:'de novo' IMP biosynthetic process"/>
    <property type="evidence" value="ECO:0007669"/>
    <property type="project" value="UniProtKB-UniPathway"/>
</dbReference>
<name>A0A0W0GCR6_MONRR</name>
<feature type="region of interest" description="Disordered" evidence="10">
    <location>
        <begin position="290"/>
        <end position="316"/>
    </location>
</feature>
<dbReference type="AlphaFoldDB" id="A0A0W0GCR6"/>
<dbReference type="EC" id="2.1.2.2" evidence="2"/>
<comment type="caution">
    <text evidence="13">The sequence shown here is derived from an EMBL/GenBank/DDBJ whole genome shotgun (WGS) entry which is preliminary data.</text>
</comment>
<dbReference type="PANTHER" id="PTHR43369:SF2">
    <property type="entry name" value="PHOSPHORIBOSYLGLYCINAMIDE FORMYLTRANSFERASE"/>
    <property type="match status" value="1"/>
</dbReference>
<evidence type="ECO:0000256" key="6">
    <source>
        <dbReference type="ARBA" id="ARBA00038440"/>
    </source>
</evidence>
<dbReference type="Gene3D" id="3.40.50.170">
    <property type="entry name" value="Formyl transferase, N-terminal domain"/>
    <property type="match status" value="1"/>
</dbReference>
<evidence type="ECO:0000256" key="9">
    <source>
        <dbReference type="ARBA" id="ARBA00047664"/>
    </source>
</evidence>
<accession>A0A0W0GCR6</accession>
<dbReference type="GO" id="GO:0004644">
    <property type="term" value="F:phosphoribosylglycinamide formyltransferase activity"/>
    <property type="evidence" value="ECO:0007669"/>
    <property type="project" value="UniProtKB-EC"/>
</dbReference>
<evidence type="ECO:0000256" key="11">
    <source>
        <dbReference type="SAM" id="Phobius"/>
    </source>
</evidence>
<evidence type="ECO:0000256" key="2">
    <source>
        <dbReference type="ARBA" id="ARBA00012254"/>
    </source>
</evidence>
<protein>
    <recommendedName>
        <fullName evidence="3">Phosphoribosylglycinamide formyltransferase</fullName>
        <ecNumber evidence="2">2.1.2.2</ecNumber>
    </recommendedName>
    <alternativeName>
        <fullName evidence="8">5'-phosphoribosylglycinamide transformylase</fullName>
    </alternativeName>
    <alternativeName>
        <fullName evidence="7">GAR transformylase</fullName>
    </alternativeName>
</protein>
<evidence type="ECO:0000256" key="8">
    <source>
        <dbReference type="ARBA" id="ARBA00041682"/>
    </source>
</evidence>
<feature type="compositionally biased region" description="Low complexity" evidence="10">
    <location>
        <begin position="290"/>
        <end position="305"/>
    </location>
</feature>
<keyword evidence="4" id="KW-0808">Transferase</keyword>
<dbReference type="InterPro" id="IPR002376">
    <property type="entry name" value="Formyl_transf_N"/>
</dbReference>
<dbReference type="UniPathway" id="UPA00074">
    <property type="reaction ID" value="UER00126"/>
</dbReference>
<sequence>MSSSIRRIVVLISGSGTNLQALIDAQNTSALPQTQISLVFSNRKAAYGLTRAQQADPPIPTAYLALQPYLKVNPGKTRDDYDAEVAKIVLKENSDLVVLAGWMHVFGDGFLDLMNGVKSVEGTSPVTKPIPVINLHPALPGAFDGANAIERAYEAAQKGEINHSGVMVHKVVKEVDRGEPLIVREVPIEKGEPLETFAERLHKVEWEVIIQATKQALDQVKPVELTIRALSDFDDARNRARSSFNRAALIIGLVVGIGALLSVGALIWAFRRLKKQKEWQRNYVREAQARAAAQQPPQYTPADPAGNPGNPYVPGV</sequence>
<evidence type="ECO:0000313" key="13">
    <source>
        <dbReference type="EMBL" id="KTB46312.1"/>
    </source>
</evidence>
<dbReference type="InterPro" id="IPR001555">
    <property type="entry name" value="GART_AS"/>
</dbReference>
<dbReference type="SUPFAM" id="SSF53328">
    <property type="entry name" value="Formyltransferase"/>
    <property type="match status" value="1"/>
</dbReference>
<keyword evidence="11" id="KW-1133">Transmembrane helix</keyword>
<comment type="pathway">
    <text evidence="1">Purine metabolism; IMP biosynthesis via de novo pathway; N(2)-formyl-N(1)-(5-phospho-D-ribosyl)glycinamide from N(1)-(5-phospho-D-ribosyl)glycinamide (10-formyl THF route): step 1/1.</text>
</comment>
<feature type="transmembrane region" description="Helical" evidence="11">
    <location>
        <begin position="247"/>
        <end position="270"/>
    </location>
</feature>
<organism evidence="13 14">
    <name type="scientific">Moniliophthora roreri</name>
    <name type="common">Frosty pod rot fungus</name>
    <name type="synonym">Monilia roreri</name>
    <dbReference type="NCBI Taxonomy" id="221103"/>
    <lineage>
        <taxon>Eukaryota</taxon>
        <taxon>Fungi</taxon>
        <taxon>Dikarya</taxon>
        <taxon>Basidiomycota</taxon>
        <taxon>Agaricomycotina</taxon>
        <taxon>Agaricomycetes</taxon>
        <taxon>Agaricomycetidae</taxon>
        <taxon>Agaricales</taxon>
        <taxon>Marasmiineae</taxon>
        <taxon>Marasmiaceae</taxon>
        <taxon>Moniliophthora</taxon>
    </lineage>
</organism>
<dbReference type="NCBIfam" id="TIGR00639">
    <property type="entry name" value="PurN"/>
    <property type="match status" value="1"/>
</dbReference>